<dbReference type="InterPro" id="IPR051799">
    <property type="entry name" value="NADH_flavin_oxidoreductase"/>
</dbReference>
<evidence type="ECO:0000256" key="2">
    <source>
        <dbReference type="ARBA" id="ARBA00023002"/>
    </source>
</evidence>
<name>A0AAJ2NSM4_ALKPS</name>
<accession>A0AAJ2NSM4</accession>
<reference evidence="3" key="1">
    <citation type="submission" date="2023-10" db="EMBL/GenBank/DDBJ databases">
        <title>Screening of Alkalihalophilus pseudofirmusBZ-TG-HK211 and Its Alleviation of Salt Stress on Rapeseed Growth.</title>
        <authorList>
            <person name="Zhao B."/>
            <person name="Guo T."/>
        </authorList>
    </citation>
    <scope>NUCLEOTIDE SEQUENCE</scope>
    <source>
        <strain evidence="3">BZ-TG-HK211</strain>
    </source>
</reference>
<keyword evidence="1" id="KW-0285">Flavoprotein</keyword>
<feature type="non-terminal residue" evidence="3">
    <location>
        <position position="1"/>
    </location>
</feature>
<dbReference type="InterPro" id="IPR013785">
    <property type="entry name" value="Aldolase_TIM"/>
</dbReference>
<dbReference type="PANTHER" id="PTHR43656:SF2">
    <property type="entry name" value="BINDING OXIDOREDUCTASE, PUTATIVE (AFU_ORTHOLOGUE AFUA_2G08260)-RELATED"/>
    <property type="match status" value="1"/>
</dbReference>
<dbReference type="SUPFAM" id="SSF51395">
    <property type="entry name" value="FMN-linked oxidoreductases"/>
    <property type="match status" value="1"/>
</dbReference>
<dbReference type="Gene3D" id="3.20.20.70">
    <property type="entry name" value="Aldolase class I"/>
    <property type="match status" value="1"/>
</dbReference>
<organism evidence="3 4">
    <name type="scientific">Alkalihalophilus pseudofirmus</name>
    <name type="common">Bacillus pseudofirmus</name>
    <dbReference type="NCBI Taxonomy" id="79885"/>
    <lineage>
        <taxon>Bacteria</taxon>
        <taxon>Bacillati</taxon>
        <taxon>Bacillota</taxon>
        <taxon>Bacilli</taxon>
        <taxon>Bacillales</taxon>
        <taxon>Bacillaceae</taxon>
        <taxon>Alkalihalophilus</taxon>
    </lineage>
</organism>
<dbReference type="Proteomes" id="UP001285636">
    <property type="component" value="Unassembled WGS sequence"/>
</dbReference>
<comment type="caution">
    <text evidence="3">The sequence shown here is derived from an EMBL/GenBank/DDBJ whole genome shotgun (WGS) entry which is preliminary data.</text>
</comment>
<keyword evidence="2" id="KW-0560">Oxidoreductase</keyword>
<dbReference type="EMBL" id="JAWJAY010000589">
    <property type="protein sequence ID" value="MDV2887871.1"/>
    <property type="molecule type" value="Genomic_DNA"/>
</dbReference>
<evidence type="ECO:0000313" key="3">
    <source>
        <dbReference type="EMBL" id="MDV2887871.1"/>
    </source>
</evidence>
<gene>
    <name evidence="3" type="ORF">RYX45_22140</name>
</gene>
<evidence type="ECO:0000313" key="4">
    <source>
        <dbReference type="Proteomes" id="UP001285636"/>
    </source>
</evidence>
<sequence>NRMRFLKEIIVGIREKCGEDYPITVRLSVDEFIDGGIDLESGKDICRYLEKLGVDGLHISCGTYDSMDKMIESPLFEQGWRVYLAEEIKK</sequence>
<dbReference type="PANTHER" id="PTHR43656">
    <property type="entry name" value="BINDING OXIDOREDUCTASE, PUTATIVE (AFU_ORTHOLOGUE AFUA_2G08260)-RELATED"/>
    <property type="match status" value="1"/>
</dbReference>
<feature type="non-terminal residue" evidence="3">
    <location>
        <position position="90"/>
    </location>
</feature>
<dbReference type="GO" id="GO:0016491">
    <property type="term" value="F:oxidoreductase activity"/>
    <property type="evidence" value="ECO:0007669"/>
    <property type="project" value="UniProtKB-KW"/>
</dbReference>
<dbReference type="AlphaFoldDB" id="A0AAJ2NSM4"/>
<protein>
    <submittedName>
        <fullName evidence="3">NADH:flavin oxidoreductase</fullName>
    </submittedName>
</protein>
<evidence type="ECO:0000256" key="1">
    <source>
        <dbReference type="ARBA" id="ARBA00022630"/>
    </source>
</evidence>
<proteinExistence type="predicted"/>